<keyword evidence="6 10" id="KW-0558">Oxidation</keyword>
<comment type="catalytic activity">
    <reaction evidence="7">
        <text>betaine aldehyde + NADP(+) + H2O = glycine betaine + NADPH + 2 H(+)</text>
        <dbReference type="Rhea" id="RHEA:30067"/>
        <dbReference type="ChEBI" id="CHEBI:15377"/>
        <dbReference type="ChEBI" id="CHEBI:15378"/>
        <dbReference type="ChEBI" id="CHEBI:15710"/>
        <dbReference type="ChEBI" id="CHEBI:17750"/>
        <dbReference type="ChEBI" id="CHEBI:57783"/>
        <dbReference type="ChEBI" id="CHEBI:58349"/>
    </reaction>
    <physiologicalReaction direction="left-to-right" evidence="7">
        <dbReference type="Rhea" id="RHEA:30068"/>
    </physiologicalReaction>
</comment>
<comment type="caution">
    <text evidence="10">Lacks conserved residue(s) required for the propagation of feature annotation.</text>
</comment>
<comment type="subunit">
    <text evidence="9 10">Dimer of dimers.</text>
</comment>
<evidence type="ECO:0000256" key="11">
    <source>
        <dbReference type="PROSITE-ProRule" id="PRU10007"/>
    </source>
</evidence>
<comment type="cofactor">
    <cofactor evidence="10">
        <name>K(+)</name>
        <dbReference type="ChEBI" id="CHEBI:29103"/>
    </cofactor>
    <text evidence="10">Binds 2 potassium ions per subunit.</text>
</comment>
<dbReference type="NCBIfam" id="NF009725">
    <property type="entry name" value="PRK13252.1"/>
    <property type="match status" value="1"/>
</dbReference>
<keyword evidence="15" id="KW-1185">Reference proteome</keyword>
<dbReference type="EC" id="1.2.1.8" evidence="10"/>
<dbReference type="PROSITE" id="PS00687">
    <property type="entry name" value="ALDEHYDE_DEHYDR_GLU"/>
    <property type="match status" value="1"/>
</dbReference>
<feature type="active site" description="Charge relay system" evidence="10">
    <location>
        <position position="459"/>
    </location>
</feature>
<dbReference type="HAMAP" id="MF_00804">
    <property type="entry name" value="BADH"/>
    <property type="match status" value="1"/>
</dbReference>
<dbReference type="GO" id="GO:0046872">
    <property type="term" value="F:metal ion binding"/>
    <property type="evidence" value="ECO:0007669"/>
    <property type="project" value="UniProtKB-KW"/>
</dbReference>
<feature type="binding site" description="covalent" evidence="10">
    <location>
        <position position="281"/>
    </location>
    <ligand>
        <name>NAD(+)</name>
        <dbReference type="ChEBI" id="CHEBI:57540"/>
    </ligand>
</feature>
<dbReference type="FunFam" id="3.40.605.10:FF:000007">
    <property type="entry name" value="NAD/NADP-dependent betaine aldehyde dehydrogenase"/>
    <property type="match status" value="1"/>
</dbReference>
<dbReference type="EMBL" id="WWEU01000004">
    <property type="protein sequence ID" value="MYM60278.1"/>
    <property type="molecule type" value="Genomic_DNA"/>
</dbReference>
<evidence type="ECO:0000256" key="4">
    <source>
        <dbReference type="ARBA" id="ARBA00023002"/>
    </source>
</evidence>
<dbReference type="RefSeq" id="WP_160930726.1">
    <property type="nucleotide sequence ID" value="NZ_WWEU01000004.1"/>
</dbReference>
<comment type="similarity">
    <text evidence="1 10 12">Belongs to the aldehyde dehydrogenase family.</text>
</comment>
<accession>A0A6L8LW01</accession>
<evidence type="ECO:0000259" key="13">
    <source>
        <dbReference type="Pfam" id="PF00171"/>
    </source>
</evidence>
<dbReference type="CDD" id="cd07090">
    <property type="entry name" value="ALDH_F9_TMBADH"/>
    <property type="match status" value="1"/>
</dbReference>
<evidence type="ECO:0000256" key="7">
    <source>
        <dbReference type="ARBA" id="ARBA00051919"/>
    </source>
</evidence>
<keyword evidence="4 10" id="KW-0560">Oxidoreductase</keyword>
<reference evidence="14 15" key="1">
    <citation type="submission" date="2020-01" db="EMBL/GenBank/DDBJ databases">
        <title>Draft Genome Sequence of Vibrio sp. strain OCN044, Isolated from a Healthy Coral at Palmyra Atoll.</title>
        <authorList>
            <person name="Videau P."/>
            <person name="Loughran R."/>
            <person name="Esquivel A."/>
            <person name="Deadmond M."/>
            <person name="Paddock B.E."/>
            <person name="Saw J.H."/>
            <person name="Ushijima B."/>
        </authorList>
    </citation>
    <scope>NUCLEOTIDE SEQUENCE [LARGE SCALE GENOMIC DNA]</scope>
    <source>
        <strain evidence="14 15">OCN044</strain>
    </source>
</reference>
<keyword evidence="5 10" id="KW-0520">NAD</keyword>
<protein>
    <recommendedName>
        <fullName evidence="10">Betaine aldehyde dehydrogenase</fullName>
        <shortName evidence="10">BADH</shortName>
        <ecNumber evidence="10">1.2.1.8</ecNumber>
    </recommendedName>
</protein>
<keyword evidence="2 10" id="KW-0479">Metal-binding</keyword>
<evidence type="ECO:0000256" key="12">
    <source>
        <dbReference type="RuleBase" id="RU003345"/>
    </source>
</evidence>
<evidence type="ECO:0000256" key="8">
    <source>
        <dbReference type="ARBA" id="ARBA00052192"/>
    </source>
</evidence>
<dbReference type="SUPFAM" id="SSF53720">
    <property type="entry name" value="ALDH-like"/>
    <property type="match status" value="1"/>
</dbReference>
<dbReference type="AlphaFoldDB" id="A0A6L8LW01"/>
<feature type="active site" description="Proton acceptor" evidence="10">
    <location>
        <position position="247"/>
    </location>
</feature>
<gene>
    <name evidence="10 14" type="primary">betB</name>
    <name evidence="14" type="ORF">GTG28_13675</name>
</gene>
<evidence type="ECO:0000256" key="2">
    <source>
        <dbReference type="ARBA" id="ARBA00022723"/>
    </source>
</evidence>
<dbReference type="InterPro" id="IPR016162">
    <property type="entry name" value="Ald_DH_N"/>
</dbReference>
<feature type="binding site" evidence="10">
    <location>
        <position position="249"/>
    </location>
    <ligand>
        <name>NAD(+)</name>
        <dbReference type="ChEBI" id="CHEBI:57540"/>
    </ligand>
</feature>
<evidence type="ECO:0000256" key="6">
    <source>
        <dbReference type="ARBA" id="ARBA00023097"/>
    </source>
</evidence>
<keyword evidence="3 10" id="KW-0630">Potassium</keyword>
<dbReference type="Gene3D" id="3.40.605.10">
    <property type="entry name" value="Aldehyde Dehydrogenase, Chain A, domain 1"/>
    <property type="match status" value="1"/>
</dbReference>
<evidence type="ECO:0000256" key="10">
    <source>
        <dbReference type="HAMAP-Rule" id="MF_00804"/>
    </source>
</evidence>
<dbReference type="GO" id="GO:0019285">
    <property type="term" value="P:glycine betaine biosynthetic process from choline"/>
    <property type="evidence" value="ECO:0007669"/>
    <property type="project" value="UniProtKB-UniRule"/>
</dbReference>
<dbReference type="InterPro" id="IPR016161">
    <property type="entry name" value="Ald_DH/histidinol_DH"/>
</dbReference>
<dbReference type="InterPro" id="IPR016163">
    <property type="entry name" value="Ald_DH_C"/>
</dbReference>
<feature type="binding site" evidence="10">
    <location>
        <position position="382"/>
    </location>
    <ligand>
        <name>NAD(+)</name>
        <dbReference type="ChEBI" id="CHEBI:57540"/>
    </ligand>
</feature>
<evidence type="ECO:0000313" key="15">
    <source>
        <dbReference type="Proteomes" id="UP000478571"/>
    </source>
</evidence>
<feature type="modified residue" description="Cysteine sulfenic acid (-SOH)" evidence="10">
    <location>
        <position position="281"/>
    </location>
</feature>
<dbReference type="InterPro" id="IPR029510">
    <property type="entry name" value="Ald_DH_CS_GLU"/>
</dbReference>
<dbReference type="Proteomes" id="UP000478571">
    <property type="component" value="Unassembled WGS sequence"/>
</dbReference>
<feature type="binding site" evidence="10">
    <location>
        <position position="90"/>
    </location>
    <ligand>
        <name>K(+)</name>
        <dbReference type="ChEBI" id="CHEBI:29103"/>
        <label>1</label>
    </ligand>
</feature>
<sequence>MKMKSQYIDGCACYAASNETFFTYNPANGEPLAEIGQSNVDDLQMAIESAKKGFQIWSAMTPTERSRILLKAVDILRQRNDELAELEVADTGKPLQEAIADDIATGADVIEYYAGLAVGLQGEQQPLNESQFFYTRREPLGICAGIGAWNYPIQIAMWKSAPALAAGNVMIFKPSEETPLSVLKLAEIFTQAGLPDGVFNVVQGDYRVGQMLTAHPDIAKVSFTGESGTGKAVMADSSATLKHVTMELGGKSPMVVFEDAKLDDAVSAAMVANFYTQGEVCTHGTRVYVHESLYEAFLTQLKQRTEKLIVGDPMDMDTQIGSLISRQHLDKVLEAIEMAKQSGAKLLIGGNQVTDNGLSKGNFVAPTVFYDCSDDMPHVKTEIFGPVMSVLKFSNEQEVIRRANDTDYGLAAGVFTQDLAKAHRVIHQLEAGICWVNTWGDSPAQMPVGGYKHSGLGRENGPETLRHYTQTKSILVELGPYQSPYV</sequence>
<feature type="binding site" evidence="10">
    <location>
        <begin position="173"/>
        <end position="176"/>
    </location>
    <ligand>
        <name>NAD(+)</name>
        <dbReference type="ChEBI" id="CHEBI:57540"/>
    </ligand>
</feature>
<feature type="binding site" evidence="10">
    <location>
        <begin position="147"/>
        <end position="149"/>
    </location>
    <ligand>
        <name>NAD(+)</name>
        <dbReference type="ChEBI" id="CHEBI:57540"/>
    </ligand>
</feature>
<dbReference type="InterPro" id="IPR015590">
    <property type="entry name" value="Aldehyde_DH_dom"/>
</dbReference>
<evidence type="ECO:0000313" key="14">
    <source>
        <dbReference type="EMBL" id="MYM60278.1"/>
    </source>
</evidence>
<feature type="binding site" evidence="10">
    <location>
        <position position="241"/>
    </location>
    <ligand>
        <name>K(+)</name>
        <dbReference type="ChEBI" id="CHEBI:29103"/>
        <label>2</label>
    </ligand>
</feature>
<feature type="binding site" evidence="10">
    <location>
        <position position="23"/>
    </location>
    <ligand>
        <name>K(+)</name>
        <dbReference type="ChEBI" id="CHEBI:29103"/>
        <label>1</label>
    </ligand>
</feature>
<organism evidence="14 15">
    <name type="scientific">Vibrio tetraodonis subsp. pristinus</name>
    <dbReference type="NCBI Taxonomy" id="2695891"/>
    <lineage>
        <taxon>Bacteria</taxon>
        <taxon>Pseudomonadati</taxon>
        <taxon>Pseudomonadota</taxon>
        <taxon>Gammaproteobacteria</taxon>
        <taxon>Vibrionales</taxon>
        <taxon>Vibrionaceae</taxon>
        <taxon>Vibrio</taxon>
    </lineage>
</organism>
<comment type="catalytic activity">
    <reaction evidence="8">
        <text>betaine aldehyde + NAD(+) + H2O = glycine betaine + NADH + 2 H(+)</text>
        <dbReference type="Rhea" id="RHEA:15305"/>
        <dbReference type="ChEBI" id="CHEBI:15377"/>
        <dbReference type="ChEBI" id="CHEBI:15378"/>
        <dbReference type="ChEBI" id="CHEBI:15710"/>
        <dbReference type="ChEBI" id="CHEBI:17750"/>
        <dbReference type="ChEBI" id="CHEBI:57540"/>
        <dbReference type="ChEBI" id="CHEBI:57945"/>
        <dbReference type="EC" id="1.2.1.8"/>
    </reaction>
    <physiologicalReaction direction="left-to-right" evidence="8">
        <dbReference type="Rhea" id="RHEA:15306"/>
    </physiologicalReaction>
</comment>
<dbReference type="FunFam" id="3.40.309.10:FF:000014">
    <property type="entry name" value="NAD/NADP-dependent betaine aldehyde dehydrogenase"/>
    <property type="match status" value="1"/>
</dbReference>
<feature type="active site" description="Nucleophile" evidence="10">
    <location>
        <position position="281"/>
    </location>
</feature>
<proteinExistence type="inferred from homology"/>
<dbReference type="PANTHER" id="PTHR11699">
    <property type="entry name" value="ALDEHYDE DEHYDROGENASE-RELATED"/>
    <property type="match status" value="1"/>
</dbReference>
<feature type="binding site" evidence="10">
    <location>
        <position position="455"/>
    </location>
    <ligand>
        <name>K(+)</name>
        <dbReference type="ChEBI" id="CHEBI:29103"/>
        <label>2</label>
    </ligand>
</feature>
<comment type="pathway">
    <text evidence="10">Amine and polyamine biosynthesis; betaine biosynthesis via choline pathway; betaine from betaine aldehyde: step 1/1.</text>
</comment>
<comment type="function">
    <text evidence="10">Involved in the biosynthesis of the osmoprotectant glycine betaine. Catalyzes the irreversible oxidation of betaine aldehyde to the corresponding acid.</text>
</comment>
<name>A0A6L8LW01_9VIBR</name>
<feature type="domain" description="Aldehyde dehydrogenase" evidence="13">
    <location>
        <begin position="17"/>
        <end position="474"/>
    </location>
</feature>
<evidence type="ECO:0000256" key="9">
    <source>
        <dbReference type="ARBA" id="ARBA00065931"/>
    </source>
</evidence>
<comment type="caution">
    <text evidence="14">The sequence shown here is derived from an EMBL/GenBank/DDBJ whole genome shotgun (WGS) entry which is preliminary data.</text>
</comment>
<feature type="active site" description="Charge relay system" evidence="10">
    <location>
        <position position="159"/>
    </location>
</feature>
<dbReference type="UniPathway" id="UPA00529">
    <property type="reaction ID" value="UER00386"/>
</dbReference>
<feature type="active site" evidence="11">
    <location>
        <position position="247"/>
    </location>
</feature>
<dbReference type="GO" id="GO:0008802">
    <property type="term" value="F:betaine-aldehyde dehydrogenase (NAD+) activity"/>
    <property type="evidence" value="ECO:0007669"/>
    <property type="project" value="UniProtKB-UniRule"/>
</dbReference>
<evidence type="ECO:0000256" key="1">
    <source>
        <dbReference type="ARBA" id="ARBA00009986"/>
    </source>
</evidence>
<keyword evidence="10" id="KW-0521">NADP</keyword>
<dbReference type="Gene3D" id="3.40.309.10">
    <property type="entry name" value="Aldehyde Dehydrogenase, Chain A, domain 2"/>
    <property type="match status" value="1"/>
</dbReference>
<evidence type="ECO:0000256" key="3">
    <source>
        <dbReference type="ARBA" id="ARBA00022958"/>
    </source>
</evidence>
<dbReference type="InterPro" id="IPR011264">
    <property type="entry name" value="BADH"/>
</dbReference>
<dbReference type="Pfam" id="PF00171">
    <property type="entry name" value="Aldedh"/>
    <property type="match status" value="1"/>
</dbReference>
<feature type="binding site" evidence="10">
    <location>
        <position position="452"/>
    </location>
    <ligand>
        <name>K(+)</name>
        <dbReference type="ChEBI" id="CHEBI:29103"/>
        <label>2</label>
    </ligand>
</feature>
<evidence type="ECO:0000256" key="5">
    <source>
        <dbReference type="ARBA" id="ARBA00023027"/>
    </source>
</evidence>